<accession>A0A6M1RSU3</accession>
<sequence>MENLSAWGNVPVTIDRRISLITLGVADLARSTAFYERLGWSRSSASQGAITFIQLKGIVLALFSRAALAEDAGVENTPVGFSGVTLAHNVSNPQEVDAVVDFAISCGATLVKKPEKVFWGGYSGYFADPDGHLWEVAHNPFAPLDEQGHLSLPER</sequence>
<evidence type="ECO:0000313" key="2">
    <source>
        <dbReference type="EMBL" id="NGO64492.1"/>
    </source>
</evidence>
<dbReference type="Gene3D" id="3.10.180.10">
    <property type="entry name" value="2,3-Dihydroxybiphenyl 1,2-Dioxygenase, domain 1"/>
    <property type="match status" value="1"/>
</dbReference>
<dbReference type="InterPro" id="IPR037523">
    <property type="entry name" value="VOC_core"/>
</dbReference>
<reference evidence="2 3" key="1">
    <citation type="submission" date="2020-02" db="EMBL/GenBank/DDBJ databases">
        <title>Genome sequence of the type strain CCBAU10050 of Rhizobium daejeonense.</title>
        <authorList>
            <person name="Gao J."/>
            <person name="Sun J."/>
        </authorList>
    </citation>
    <scope>NUCLEOTIDE SEQUENCE [LARGE SCALE GENOMIC DNA]</scope>
    <source>
        <strain evidence="2 3">CCBAU10050</strain>
    </source>
</reference>
<evidence type="ECO:0000313" key="3">
    <source>
        <dbReference type="Proteomes" id="UP000477849"/>
    </source>
</evidence>
<organism evidence="2 3">
    <name type="scientific">Rhizobium daejeonense</name>
    <dbReference type="NCBI Taxonomy" id="240521"/>
    <lineage>
        <taxon>Bacteria</taxon>
        <taxon>Pseudomonadati</taxon>
        <taxon>Pseudomonadota</taxon>
        <taxon>Alphaproteobacteria</taxon>
        <taxon>Hyphomicrobiales</taxon>
        <taxon>Rhizobiaceae</taxon>
        <taxon>Rhizobium/Agrobacterium group</taxon>
        <taxon>Rhizobium</taxon>
    </lineage>
</organism>
<feature type="domain" description="VOC" evidence="1">
    <location>
        <begin position="17"/>
        <end position="139"/>
    </location>
</feature>
<dbReference type="CDD" id="cd07251">
    <property type="entry name" value="VOC_like"/>
    <property type="match status" value="1"/>
</dbReference>
<dbReference type="SUPFAM" id="SSF54593">
    <property type="entry name" value="Glyoxalase/Bleomycin resistance protein/Dihydroxybiphenyl dioxygenase"/>
    <property type="match status" value="1"/>
</dbReference>
<protein>
    <submittedName>
        <fullName evidence="2">VOC family protein</fullName>
    </submittedName>
</protein>
<name>A0A6M1RSU3_9HYPH</name>
<gene>
    <name evidence="2" type="ORF">G6N76_12525</name>
</gene>
<comment type="caution">
    <text evidence="2">The sequence shown here is derived from an EMBL/GenBank/DDBJ whole genome shotgun (WGS) entry which is preliminary data.</text>
</comment>
<dbReference type="InterPro" id="IPR004360">
    <property type="entry name" value="Glyas_Fos-R_dOase_dom"/>
</dbReference>
<dbReference type="PROSITE" id="PS51819">
    <property type="entry name" value="VOC"/>
    <property type="match status" value="1"/>
</dbReference>
<dbReference type="PANTHER" id="PTHR36503:SF1">
    <property type="entry name" value="BLR2520 PROTEIN"/>
    <property type="match status" value="1"/>
</dbReference>
<proteinExistence type="predicted"/>
<dbReference type="AlphaFoldDB" id="A0A6M1RSU3"/>
<dbReference type="Proteomes" id="UP000477849">
    <property type="component" value="Unassembled WGS sequence"/>
</dbReference>
<dbReference type="InterPro" id="IPR029068">
    <property type="entry name" value="Glyas_Bleomycin-R_OHBP_Dase"/>
</dbReference>
<evidence type="ECO:0000259" key="1">
    <source>
        <dbReference type="PROSITE" id="PS51819"/>
    </source>
</evidence>
<dbReference type="Pfam" id="PF00903">
    <property type="entry name" value="Glyoxalase"/>
    <property type="match status" value="1"/>
</dbReference>
<dbReference type="EMBL" id="JAAKZH010000003">
    <property type="protein sequence ID" value="NGO64492.1"/>
    <property type="molecule type" value="Genomic_DNA"/>
</dbReference>
<dbReference type="PANTHER" id="PTHR36503">
    <property type="entry name" value="BLR2520 PROTEIN"/>
    <property type="match status" value="1"/>
</dbReference>
<keyword evidence="3" id="KW-1185">Reference proteome</keyword>